<name>A0A2S6CEX8_9PEZI</name>
<dbReference type="GO" id="GO:0016788">
    <property type="term" value="F:hydrolase activity, acting on ester bonds"/>
    <property type="evidence" value="ECO:0007669"/>
    <property type="project" value="UniProtKB-ARBA"/>
</dbReference>
<protein>
    <recommendedName>
        <fullName evidence="3">Serine aminopeptidase S33 domain-containing protein</fullName>
    </recommendedName>
</protein>
<keyword evidence="1" id="KW-0378">Hydrolase</keyword>
<dbReference type="PANTHER" id="PTHR22946:SF9">
    <property type="entry name" value="POLYKETIDE TRANSFERASE AF380"/>
    <property type="match status" value="1"/>
</dbReference>
<dbReference type="InterPro" id="IPR029058">
    <property type="entry name" value="AB_hydrolase_fold"/>
</dbReference>
<keyword evidence="2" id="KW-0732">Signal</keyword>
<feature type="signal peptide" evidence="2">
    <location>
        <begin position="1"/>
        <end position="18"/>
    </location>
</feature>
<dbReference type="PANTHER" id="PTHR22946">
    <property type="entry name" value="DIENELACTONE HYDROLASE DOMAIN-CONTAINING PROTEIN-RELATED"/>
    <property type="match status" value="1"/>
</dbReference>
<sequence>MHLFQLLTTATLALSALAQQRVTFPSNNTQIVGYHYKPSRQNNNARPAPTVIIAHGLGGLQSSRLQPYAQRFSQAGYHALTFDYRHWGESSGQPRNLIDVPSQQSDYEAAISYLQTLPGVDTERIILWGTSLSDGHVLELAARRPDLAAIIVQAPHVNGFATTSALPPADLPSKIAAGFADAGRATLGQEPLYIPLANRTGQLGALAQAGALEGYASIQPNPPAPGNVCPARFVLALPFFGPDATAAKSQLPTFFAVGLVDNVTSAPAAIALAKRMSNATLVEFPAAGHFDVYPGRPAYEENIRKQLAFLRTNVPV</sequence>
<evidence type="ECO:0000256" key="1">
    <source>
        <dbReference type="ARBA" id="ARBA00022801"/>
    </source>
</evidence>
<dbReference type="AlphaFoldDB" id="A0A2S6CEX8"/>
<reference evidence="5" key="1">
    <citation type="journal article" date="2017" name="bioRxiv">
        <title>Conservation of a gene cluster reveals novel cercosporin biosynthetic mechanisms and extends production to the genus Colletotrichum.</title>
        <authorList>
            <person name="de Jonge R."/>
            <person name="Ebert M.K."/>
            <person name="Huitt-Roehl C.R."/>
            <person name="Pal P."/>
            <person name="Suttle J.C."/>
            <person name="Spanner R.E."/>
            <person name="Neubauer J.D."/>
            <person name="Jurick W.M.II."/>
            <person name="Stott K.A."/>
            <person name="Secor G.A."/>
            <person name="Thomma B.P.H.J."/>
            <person name="Van de Peer Y."/>
            <person name="Townsend C.A."/>
            <person name="Bolton M.D."/>
        </authorList>
    </citation>
    <scope>NUCLEOTIDE SEQUENCE [LARGE SCALE GENOMIC DNA]</scope>
    <source>
        <strain evidence="5">CBS538.71</strain>
    </source>
</reference>
<gene>
    <name evidence="4" type="ORF">CBER1_07314</name>
</gene>
<dbReference type="SUPFAM" id="SSF53474">
    <property type="entry name" value="alpha/beta-Hydrolases"/>
    <property type="match status" value="1"/>
</dbReference>
<feature type="chain" id="PRO_5015653567" description="Serine aminopeptidase S33 domain-containing protein" evidence="2">
    <location>
        <begin position="19"/>
        <end position="316"/>
    </location>
</feature>
<dbReference type="Pfam" id="PF12146">
    <property type="entry name" value="Hydrolase_4"/>
    <property type="match status" value="1"/>
</dbReference>
<organism evidence="4 5">
    <name type="scientific">Cercospora berteroae</name>
    <dbReference type="NCBI Taxonomy" id="357750"/>
    <lineage>
        <taxon>Eukaryota</taxon>
        <taxon>Fungi</taxon>
        <taxon>Dikarya</taxon>
        <taxon>Ascomycota</taxon>
        <taxon>Pezizomycotina</taxon>
        <taxon>Dothideomycetes</taxon>
        <taxon>Dothideomycetidae</taxon>
        <taxon>Mycosphaerellales</taxon>
        <taxon>Mycosphaerellaceae</taxon>
        <taxon>Cercospora</taxon>
    </lineage>
</organism>
<keyword evidence="5" id="KW-1185">Reference proteome</keyword>
<dbReference type="Gene3D" id="3.40.50.1820">
    <property type="entry name" value="alpha/beta hydrolase"/>
    <property type="match status" value="1"/>
</dbReference>
<feature type="domain" description="Serine aminopeptidase S33" evidence="3">
    <location>
        <begin position="47"/>
        <end position="159"/>
    </location>
</feature>
<comment type="caution">
    <text evidence="4">The sequence shown here is derived from an EMBL/GenBank/DDBJ whole genome shotgun (WGS) entry which is preliminary data.</text>
</comment>
<evidence type="ECO:0000259" key="3">
    <source>
        <dbReference type="Pfam" id="PF12146"/>
    </source>
</evidence>
<dbReference type="STRING" id="357750.A0A2S6CEX8"/>
<dbReference type="EMBL" id="PNEN01000467">
    <property type="protein sequence ID" value="PPJ58266.1"/>
    <property type="molecule type" value="Genomic_DNA"/>
</dbReference>
<dbReference type="Proteomes" id="UP000237631">
    <property type="component" value="Unassembled WGS sequence"/>
</dbReference>
<evidence type="ECO:0000313" key="5">
    <source>
        <dbReference type="Proteomes" id="UP000237631"/>
    </source>
</evidence>
<proteinExistence type="predicted"/>
<dbReference type="InterPro" id="IPR050261">
    <property type="entry name" value="FrsA_esterase"/>
</dbReference>
<dbReference type="OrthoDB" id="2498029at2759"/>
<accession>A0A2S6CEX8</accession>
<evidence type="ECO:0000313" key="4">
    <source>
        <dbReference type="EMBL" id="PPJ58266.1"/>
    </source>
</evidence>
<dbReference type="InterPro" id="IPR022742">
    <property type="entry name" value="Hydrolase_4"/>
</dbReference>
<evidence type="ECO:0000256" key="2">
    <source>
        <dbReference type="SAM" id="SignalP"/>
    </source>
</evidence>